<evidence type="ECO:0000256" key="1">
    <source>
        <dbReference type="SAM" id="MobiDB-lite"/>
    </source>
</evidence>
<feature type="compositionally biased region" description="Basic and acidic residues" evidence="1">
    <location>
        <begin position="661"/>
        <end position="676"/>
    </location>
</feature>
<dbReference type="Proteomes" id="UP001500350">
    <property type="component" value="Unassembled WGS sequence"/>
</dbReference>
<feature type="region of interest" description="Disordered" evidence="1">
    <location>
        <begin position="182"/>
        <end position="235"/>
    </location>
</feature>
<name>A0ABP4P3E3_9MICO</name>
<feature type="compositionally biased region" description="Basic residues" evidence="1">
    <location>
        <begin position="191"/>
        <end position="204"/>
    </location>
</feature>
<comment type="caution">
    <text evidence="2">The sequence shown here is derived from an EMBL/GenBank/DDBJ whole genome shotgun (WGS) entry which is preliminary data.</text>
</comment>
<sequence length="711" mass="79867">MLPRLAAPDAPRHVSIATRLDEVLFEAGAWFAIDAENRRVPGVSVASLEQGKTLIGSGRVATLVGRLRAGFAVFDVDVEGVMGEAITEHLAAWCRDRGVWHVVRPSGGSSGRHHVFVSTRSVEADLADLVAHTRAAWRVGRTKVDLRRDVRPLSCPHRRSGQTPAVAGDVRAALASLWQLAETMPSPPPAPRRRIARTSQRRRPMRQEVAGEISGREQEARVPRRKRPHRPLEDKWATYLATGRRPAWKRADEPGVDASNSTYELMCTASMVRAGWTHEQAWQAIKAAHPDAMSHARESRQRWTRLVWRDAVASDDTFAPAPTIDTAVWAATQEARARLRACAWRLPVRQRASLLVVAEVVLRRMETAGSLRVPVPERDLVLDTTIRDRATIRRCLRLLGRDVGTLHRDALDVVKKTSTSFEFEIAPSQGEVCEIPPPSFHTPLPSALPGALTLHHWLTLRALPHPTPTTAASLTSRLQRCTSPGATPSAHAVRAQRQVLADLQSLGLARCDAEGGWSRPEHLPLTPSPHVDHASVRAQVAQERAAWRSGHRSRWERERQIAHRELRERHRHWWAALPPAQRRERLRALATRFDASSVGEQSALKRRLRVRDRERGIDCSARREAWWQAHTPQQQQERVDARLQRWHRLSHPEQVAHARAWSEHRREEADGGRDGWSRWGDSTGITPAVTDLSSGRGLPRGRPRTEVRALR</sequence>
<evidence type="ECO:0008006" key="4">
    <source>
        <dbReference type="Google" id="ProtNLM"/>
    </source>
</evidence>
<evidence type="ECO:0000313" key="3">
    <source>
        <dbReference type="Proteomes" id="UP001500350"/>
    </source>
</evidence>
<proteinExistence type="predicted"/>
<accession>A0ABP4P3E3</accession>
<reference evidence="3" key="1">
    <citation type="journal article" date="2019" name="Int. J. Syst. Evol. Microbiol.">
        <title>The Global Catalogue of Microorganisms (GCM) 10K type strain sequencing project: providing services to taxonomists for standard genome sequencing and annotation.</title>
        <authorList>
            <consortium name="The Broad Institute Genomics Platform"/>
            <consortium name="The Broad Institute Genome Sequencing Center for Infectious Disease"/>
            <person name="Wu L."/>
            <person name="Ma J."/>
        </authorList>
    </citation>
    <scope>NUCLEOTIDE SEQUENCE [LARGE SCALE GENOMIC DNA]</scope>
    <source>
        <strain evidence="3">JCM 14589</strain>
    </source>
</reference>
<evidence type="ECO:0000313" key="2">
    <source>
        <dbReference type="EMBL" id="GAA1571335.1"/>
    </source>
</evidence>
<protein>
    <recommendedName>
        <fullName evidence="4">Primase C-terminal 1 domain-containing protein</fullName>
    </recommendedName>
</protein>
<keyword evidence="3" id="KW-1185">Reference proteome</keyword>
<feature type="region of interest" description="Disordered" evidence="1">
    <location>
        <begin position="661"/>
        <end position="711"/>
    </location>
</feature>
<organism evidence="2 3">
    <name type="scientific">Dermacoccus profundi</name>
    <dbReference type="NCBI Taxonomy" id="322602"/>
    <lineage>
        <taxon>Bacteria</taxon>
        <taxon>Bacillati</taxon>
        <taxon>Actinomycetota</taxon>
        <taxon>Actinomycetes</taxon>
        <taxon>Micrococcales</taxon>
        <taxon>Dermacoccaceae</taxon>
        <taxon>Dermacoccus</taxon>
    </lineage>
</organism>
<gene>
    <name evidence="2" type="ORF">GCM10009763_18980</name>
</gene>
<dbReference type="EMBL" id="BAAANW010000014">
    <property type="protein sequence ID" value="GAA1571335.1"/>
    <property type="molecule type" value="Genomic_DNA"/>
</dbReference>